<proteinExistence type="inferred from homology"/>
<dbReference type="GO" id="GO:0003676">
    <property type="term" value="F:nucleic acid binding"/>
    <property type="evidence" value="ECO:0007669"/>
    <property type="project" value="InterPro"/>
</dbReference>
<dbReference type="Proteomes" id="UP000195402">
    <property type="component" value="Unassembled WGS sequence"/>
</dbReference>
<dbReference type="OrthoDB" id="637682at2759"/>
<dbReference type="OMA" id="SARAFNE"/>
<dbReference type="PANTHER" id="PTHR13068:SF231">
    <property type="entry name" value="TRANSCRIPTION TERMINATION FACTOR MTERF2, CHLOROPLASTIC-LIKE"/>
    <property type="match status" value="1"/>
</dbReference>
<evidence type="ECO:0000313" key="5">
    <source>
        <dbReference type="Proteomes" id="UP000195402"/>
    </source>
</evidence>
<keyword evidence="2" id="KW-0805">Transcription regulation</keyword>
<dbReference type="PANTHER" id="PTHR13068">
    <property type="entry name" value="CGI-12 PROTEIN-RELATED"/>
    <property type="match status" value="1"/>
</dbReference>
<accession>A0A200Q845</accession>
<keyword evidence="2" id="KW-0804">Transcription</keyword>
<dbReference type="EMBL" id="MVGT01002770">
    <property type="protein sequence ID" value="OVA06622.1"/>
    <property type="molecule type" value="Genomic_DNA"/>
</dbReference>
<sequence length="376" mass="43509">MLHSLSKNIFFHQRNSFRNLICFQTLVPFSTTVTQDQPPHNSIIVDLFINSFGFTKDEAISVSKRLRFTVPPKNINRVPDLLKQNGFSDTHIKNLIWKLPKFLSSKNETLKPKLDFLQELGFSGSALVDFIIKNPKIVERGINSCLVPKVNFLRSFLHSNENIVKALKRSNWIVYNFSKTVDYNIEILHECGVLDKQISQFLLKSPRFFTQNQDRLKDHVSRAEKFGFKKGSASFIHAVYTLNAMTKDTLEAKFDMYKSYGWSESDIASAFRKCPSFLNISMQKVKAIMEFFVGELGYDPKDFASKPGLFTYSLEKRLKPRYEVLKILKSRGLELKCDFLSVANLSEKDFLKRCVLRYVEKSPDLQEAYMGFCFRS</sequence>
<gene>
    <name evidence="4" type="ORF">BVC80_1737g32</name>
</gene>
<dbReference type="Pfam" id="PF02536">
    <property type="entry name" value="mTERF"/>
    <property type="match status" value="1"/>
</dbReference>
<dbReference type="InterPro" id="IPR003690">
    <property type="entry name" value="MTERF"/>
</dbReference>
<evidence type="ECO:0000256" key="3">
    <source>
        <dbReference type="ARBA" id="ARBA00022946"/>
    </source>
</evidence>
<dbReference type="AlphaFoldDB" id="A0A200Q845"/>
<keyword evidence="5" id="KW-1185">Reference proteome</keyword>
<reference evidence="4 5" key="1">
    <citation type="journal article" date="2017" name="Mol. Plant">
        <title>The Genome of Medicinal Plant Macleaya cordata Provides New Insights into Benzylisoquinoline Alkaloids Metabolism.</title>
        <authorList>
            <person name="Liu X."/>
            <person name="Liu Y."/>
            <person name="Huang P."/>
            <person name="Ma Y."/>
            <person name="Qing Z."/>
            <person name="Tang Q."/>
            <person name="Cao H."/>
            <person name="Cheng P."/>
            <person name="Zheng Y."/>
            <person name="Yuan Z."/>
            <person name="Zhou Y."/>
            <person name="Liu J."/>
            <person name="Tang Z."/>
            <person name="Zhuo Y."/>
            <person name="Zhang Y."/>
            <person name="Yu L."/>
            <person name="Huang J."/>
            <person name="Yang P."/>
            <person name="Peng Q."/>
            <person name="Zhang J."/>
            <person name="Jiang W."/>
            <person name="Zhang Z."/>
            <person name="Lin K."/>
            <person name="Ro D.K."/>
            <person name="Chen X."/>
            <person name="Xiong X."/>
            <person name="Shang Y."/>
            <person name="Huang S."/>
            <person name="Zeng J."/>
        </authorList>
    </citation>
    <scope>NUCLEOTIDE SEQUENCE [LARGE SCALE GENOMIC DNA]</scope>
    <source>
        <strain evidence="5">cv. BLH2017</strain>
        <tissue evidence="4">Root</tissue>
    </source>
</reference>
<protein>
    <submittedName>
        <fullName evidence="4">Mitochodrial transcription termination factor-related</fullName>
    </submittedName>
</protein>
<comment type="caution">
    <text evidence="4">The sequence shown here is derived from an EMBL/GenBank/DDBJ whole genome shotgun (WGS) entry which is preliminary data.</text>
</comment>
<dbReference type="InParanoid" id="A0A200Q845"/>
<evidence type="ECO:0000256" key="2">
    <source>
        <dbReference type="ARBA" id="ARBA00022472"/>
    </source>
</evidence>
<evidence type="ECO:0000313" key="4">
    <source>
        <dbReference type="EMBL" id="OVA06622.1"/>
    </source>
</evidence>
<evidence type="ECO:0000256" key="1">
    <source>
        <dbReference type="ARBA" id="ARBA00007692"/>
    </source>
</evidence>
<name>A0A200Q845_MACCD</name>
<dbReference type="SMART" id="SM00733">
    <property type="entry name" value="Mterf"/>
    <property type="match status" value="6"/>
</dbReference>
<dbReference type="FunFam" id="1.25.70.10:FF:000001">
    <property type="entry name" value="Mitochondrial transcription termination factor-like"/>
    <property type="match status" value="1"/>
</dbReference>
<dbReference type="Gene3D" id="1.25.70.10">
    <property type="entry name" value="Transcription termination factor 3, mitochondrial"/>
    <property type="match status" value="1"/>
</dbReference>
<dbReference type="InterPro" id="IPR038538">
    <property type="entry name" value="MTERF_sf"/>
</dbReference>
<comment type="similarity">
    <text evidence="1">Belongs to the mTERF family.</text>
</comment>
<organism evidence="4 5">
    <name type="scientific">Macleaya cordata</name>
    <name type="common">Five-seeded plume-poppy</name>
    <name type="synonym">Bocconia cordata</name>
    <dbReference type="NCBI Taxonomy" id="56857"/>
    <lineage>
        <taxon>Eukaryota</taxon>
        <taxon>Viridiplantae</taxon>
        <taxon>Streptophyta</taxon>
        <taxon>Embryophyta</taxon>
        <taxon>Tracheophyta</taxon>
        <taxon>Spermatophyta</taxon>
        <taxon>Magnoliopsida</taxon>
        <taxon>Ranunculales</taxon>
        <taxon>Papaveraceae</taxon>
        <taxon>Papaveroideae</taxon>
        <taxon>Macleaya</taxon>
    </lineage>
</organism>
<keyword evidence="3" id="KW-0809">Transit peptide</keyword>
<dbReference type="GO" id="GO:0006353">
    <property type="term" value="P:DNA-templated transcription termination"/>
    <property type="evidence" value="ECO:0007669"/>
    <property type="project" value="UniProtKB-KW"/>
</dbReference>
<keyword evidence="2" id="KW-0806">Transcription termination</keyword>